<reference evidence="2" key="1">
    <citation type="journal article" date="2019" name="Int. J. Syst. Evol. Microbiol.">
        <title>The Global Catalogue of Microorganisms (GCM) 10K type strain sequencing project: providing services to taxonomists for standard genome sequencing and annotation.</title>
        <authorList>
            <consortium name="The Broad Institute Genomics Platform"/>
            <consortium name="The Broad Institute Genome Sequencing Center for Infectious Disease"/>
            <person name="Wu L."/>
            <person name="Ma J."/>
        </authorList>
    </citation>
    <scope>NUCLEOTIDE SEQUENCE [LARGE SCALE GENOMIC DNA]</scope>
    <source>
        <strain evidence="2">JCM 16703</strain>
    </source>
</reference>
<keyword evidence="2" id="KW-1185">Reference proteome</keyword>
<protein>
    <recommendedName>
        <fullName evidence="3">Camelysin-like metallo-endopeptidase</fullName>
    </recommendedName>
</protein>
<accession>A0ABP7XSG0</accession>
<evidence type="ECO:0008006" key="3">
    <source>
        <dbReference type="Google" id="ProtNLM"/>
    </source>
</evidence>
<evidence type="ECO:0000313" key="1">
    <source>
        <dbReference type="EMBL" id="GAA4124777.1"/>
    </source>
</evidence>
<sequence length="176" mass="17219">MFGVSGTWAHWTDSVVVSGTTLTSGTIDLKIDNLDAVTTTTLSMSAMVPGNTSAQVVTLKNAGTAPLDYTVAGGLGGTDAAAFSSAGAAKLRLVVGGTRSGSGNAATCTGGTVLLASTSLTSTTSTTLVGTRQGPIASAGTVSMCVELTFDANAPQSLAGTTATVTLTFTGTTDIS</sequence>
<dbReference type="EMBL" id="BAAAZH010000025">
    <property type="protein sequence ID" value="GAA4124777.1"/>
    <property type="molecule type" value="Genomic_DNA"/>
</dbReference>
<comment type="caution">
    <text evidence="1">The sequence shown here is derived from an EMBL/GenBank/DDBJ whole genome shotgun (WGS) entry which is preliminary data.</text>
</comment>
<name>A0ABP7XSG0_9ACTN</name>
<proteinExistence type="predicted"/>
<gene>
    <name evidence="1" type="ORF">GCM10022215_32740</name>
</gene>
<organism evidence="1 2">
    <name type="scientific">Nocardioides fonticola</name>
    <dbReference type="NCBI Taxonomy" id="450363"/>
    <lineage>
        <taxon>Bacteria</taxon>
        <taxon>Bacillati</taxon>
        <taxon>Actinomycetota</taxon>
        <taxon>Actinomycetes</taxon>
        <taxon>Propionibacteriales</taxon>
        <taxon>Nocardioidaceae</taxon>
        <taxon>Nocardioides</taxon>
    </lineage>
</organism>
<dbReference type="Proteomes" id="UP001501495">
    <property type="component" value="Unassembled WGS sequence"/>
</dbReference>
<evidence type="ECO:0000313" key="2">
    <source>
        <dbReference type="Proteomes" id="UP001501495"/>
    </source>
</evidence>